<reference evidence="7" key="1">
    <citation type="submission" date="2025-08" db="UniProtKB">
        <authorList>
            <consortium name="RefSeq"/>
        </authorList>
    </citation>
    <scope>IDENTIFICATION</scope>
</reference>
<keyword evidence="6" id="KW-1185">Reference proteome</keyword>
<dbReference type="InterPro" id="IPR001680">
    <property type="entry name" value="WD40_rpt"/>
</dbReference>
<dbReference type="Pfam" id="PF00400">
    <property type="entry name" value="WD40"/>
    <property type="match status" value="2"/>
</dbReference>
<organism evidence="6 7">
    <name type="scientific">Diaphorina citri</name>
    <name type="common">Asian citrus psyllid</name>
    <dbReference type="NCBI Taxonomy" id="121845"/>
    <lineage>
        <taxon>Eukaryota</taxon>
        <taxon>Metazoa</taxon>
        <taxon>Ecdysozoa</taxon>
        <taxon>Arthropoda</taxon>
        <taxon>Hexapoda</taxon>
        <taxon>Insecta</taxon>
        <taxon>Pterygota</taxon>
        <taxon>Neoptera</taxon>
        <taxon>Paraneoptera</taxon>
        <taxon>Hemiptera</taxon>
        <taxon>Sternorrhyncha</taxon>
        <taxon>Psylloidea</taxon>
        <taxon>Psyllidae</taxon>
        <taxon>Diaphorininae</taxon>
        <taxon>Diaphorina</taxon>
    </lineage>
</organism>
<dbReference type="GeneID" id="103506695"/>
<dbReference type="PROSITE" id="PS00678">
    <property type="entry name" value="WD_REPEATS_1"/>
    <property type="match status" value="1"/>
</dbReference>
<keyword evidence="1 5" id="KW-0853">WD repeat</keyword>
<evidence type="ECO:0000256" key="3">
    <source>
        <dbReference type="ARBA" id="ARBA00022942"/>
    </source>
</evidence>
<dbReference type="OMA" id="RCMYFPS"/>
<sequence>MAEGSVPLLSIQADWESVFNNVGEEIWISAKIRNKPSVHGKIKRLEAKVKGTSDLGNFETTEDFKLERIVGNSILIVNYQDTKTLFLAPNQTLSNIHHKEAVAIHTCEQSENKVVSASGNVFKHWDSKASGQILLEYSGHSSDVNKVYYFPSGVVTVSCSLDMQIKIVCAETGNNPRTLIGHSRSVTDVAIVSKGKNIISVSKDCRALLWNIGGNKVIAELIKTQSPIFCCDLISTRLILPEVEDISPGEVDTNDKMLIIGCEGGDVYIIAVQSRKVLSHLQRKNIISVSKDCRALLWNIGENKVIAELIKTQSPIFCCDLISTSLILPEVEDSSPGEVDTNDKMLLIGCEGGDVYIIAVQSRKVLSHLQVDADVKSAKFINDKQFLLGLSNGKVIHYELKQANNENVEVSTMKSWHYTESCVQCILPCTEYGFFTGYHDGHCVFQFYNHNYQIHLTGSLFDPIYGLTYDGAYIYTACRDGRIRKYLFEKLLIEKAFFAQ</sequence>
<dbReference type="PANTHER" id="PTHR19857">
    <property type="entry name" value="MITOCHONDRIAL DIVISION PROTEIN 1-RELATED"/>
    <property type="match status" value="1"/>
</dbReference>
<protein>
    <submittedName>
        <fullName evidence="7">Proteasomal ATPase-associated factor 1-like</fullName>
    </submittedName>
</protein>
<dbReference type="PROSITE" id="PS50082">
    <property type="entry name" value="WD_REPEATS_2"/>
    <property type="match status" value="1"/>
</dbReference>
<dbReference type="PaxDb" id="121845-A0A3Q0IME1"/>
<accession>A0A3Q0IME1</accession>
<keyword evidence="3" id="KW-0647">Proteasome</keyword>
<comment type="similarity">
    <text evidence="4">Belongs to the WD repeat PAAF1/RPN14 family.</text>
</comment>
<dbReference type="SMART" id="SM00320">
    <property type="entry name" value="WD40"/>
    <property type="match status" value="5"/>
</dbReference>
<dbReference type="PANTHER" id="PTHR19857:SF19">
    <property type="entry name" value="26S PROTEASOME REGULATORY SUBUNIT RPN14"/>
    <property type="match status" value="1"/>
</dbReference>
<dbReference type="GO" id="GO:0000502">
    <property type="term" value="C:proteasome complex"/>
    <property type="evidence" value="ECO:0007669"/>
    <property type="project" value="UniProtKB-KW"/>
</dbReference>
<evidence type="ECO:0000256" key="4">
    <source>
        <dbReference type="ARBA" id="ARBA00038321"/>
    </source>
</evidence>
<dbReference type="InterPro" id="IPR015943">
    <property type="entry name" value="WD40/YVTN_repeat-like_dom_sf"/>
</dbReference>
<dbReference type="KEGG" id="dci:103506695"/>
<dbReference type="STRING" id="121845.A0A3Q0IME1"/>
<dbReference type="AlphaFoldDB" id="A0A3Q0IME1"/>
<evidence type="ECO:0000256" key="2">
    <source>
        <dbReference type="ARBA" id="ARBA00022737"/>
    </source>
</evidence>
<keyword evidence="2" id="KW-0677">Repeat</keyword>
<proteinExistence type="inferred from homology"/>
<evidence type="ECO:0000256" key="5">
    <source>
        <dbReference type="PROSITE-ProRule" id="PRU00221"/>
    </source>
</evidence>
<gene>
    <name evidence="7" type="primary">LOC103506695</name>
</gene>
<evidence type="ECO:0000313" key="7">
    <source>
        <dbReference type="RefSeq" id="XP_026677481.1"/>
    </source>
</evidence>
<feature type="repeat" description="WD" evidence="5">
    <location>
        <begin position="179"/>
        <end position="220"/>
    </location>
</feature>
<dbReference type="InterPro" id="IPR051179">
    <property type="entry name" value="WD_repeat_multifunction"/>
</dbReference>
<name>A0A3Q0IME1_DIACI</name>
<evidence type="ECO:0000256" key="1">
    <source>
        <dbReference type="ARBA" id="ARBA00022574"/>
    </source>
</evidence>
<dbReference type="Proteomes" id="UP000079169">
    <property type="component" value="Unplaced"/>
</dbReference>
<dbReference type="InterPro" id="IPR036322">
    <property type="entry name" value="WD40_repeat_dom_sf"/>
</dbReference>
<dbReference type="Gene3D" id="2.130.10.10">
    <property type="entry name" value="YVTN repeat-like/Quinoprotein amine dehydrogenase"/>
    <property type="match status" value="2"/>
</dbReference>
<dbReference type="RefSeq" id="XP_026677481.1">
    <property type="nucleotide sequence ID" value="XM_026821680.1"/>
</dbReference>
<dbReference type="InterPro" id="IPR019775">
    <property type="entry name" value="WD40_repeat_CS"/>
</dbReference>
<dbReference type="SUPFAM" id="SSF50978">
    <property type="entry name" value="WD40 repeat-like"/>
    <property type="match status" value="2"/>
</dbReference>
<evidence type="ECO:0000313" key="6">
    <source>
        <dbReference type="Proteomes" id="UP000079169"/>
    </source>
</evidence>